<accession>A8NNN5</accession>
<evidence type="ECO:0000313" key="2">
    <source>
        <dbReference type="EMBL" id="EAU86646.2"/>
    </source>
</evidence>
<dbReference type="InParanoid" id="A8NNN5"/>
<organism evidence="2 3">
    <name type="scientific">Coprinopsis cinerea (strain Okayama-7 / 130 / ATCC MYA-4618 / FGSC 9003)</name>
    <name type="common">Inky cap fungus</name>
    <name type="synonym">Hormographiella aspergillata</name>
    <dbReference type="NCBI Taxonomy" id="240176"/>
    <lineage>
        <taxon>Eukaryota</taxon>
        <taxon>Fungi</taxon>
        <taxon>Dikarya</taxon>
        <taxon>Basidiomycota</taxon>
        <taxon>Agaricomycotina</taxon>
        <taxon>Agaricomycetes</taxon>
        <taxon>Agaricomycetidae</taxon>
        <taxon>Agaricales</taxon>
        <taxon>Agaricineae</taxon>
        <taxon>Psathyrellaceae</taxon>
        <taxon>Coprinopsis</taxon>
    </lineage>
</organism>
<feature type="compositionally biased region" description="Low complexity" evidence="1">
    <location>
        <begin position="266"/>
        <end position="277"/>
    </location>
</feature>
<dbReference type="VEuPathDB" id="FungiDB:CC1G_07304"/>
<dbReference type="RefSeq" id="XP_001835162.2">
    <property type="nucleotide sequence ID" value="XM_001835110.2"/>
</dbReference>
<proteinExistence type="predicted"/>
<dbReference type="Proteomes" id="UP000001861">
    <property type="component" value="Unassembled WGS sequence"/>
</dbReference>
<reference evidence="2 3" key="1">
    <citation type="journal article" date="2010" name="Proc. Natl. Acad. Sci. U.S.A.">
        <title>Insights into evolution of multicellular fungi from the assembled chromosomes of the mushroom Coprinopsis cinerea (Coprinus cinereus).</title>
        <authorList>
            <person name="Stajich J.E."/>
            <person name="Wilke S.K."/>
            <person name="Ahren D."/>
            <person name="Au C.H."/>
            <person name="Birren B.W."/>
            <person name="Borodovsky M."/>
            <person name="Burns C."/>
            <person name="Canback B."/>
            <person name="Casselton L.A."/>
            <person name="Cheng C.K."/>
            <person name="Deng J."/>
            <person name="Dietrich F.S."/>
            <person name="Fargo D.C."/>
            <person name="Farman M.L."/>
            <person name="Gathman A.C."/>
            <person name="Goldberg J."/>
            <person name="Guigo R."/>
            <person name="Hoegger P.J."/>
            <person name="Hooker J.B."/>
            <person name="Huggins A."/>
            <person name="James T.Y."/>
            <person name="Kamada T."/>
            <person name="Kilaru S."/>
            <person name="Kodira C."/>
            <person name="Kues U."/>
            <person name="Kupfer D."/>
            <person name="Kwan H.S."/>
            <person name="Lomsadze A."/>
            <person name="Li W."/>
            <person name="Lilly W.W."/>
            <person name="Ma L.J."/>
            <person name="Mackey A.J."/>
            <person name="Manning G."/>
            <person name="Martin F."/>
            <person name="Muraguchi H."/>
            <person name="Natvig D.O."/>
            <person name="Palmerini H."/>
            <person name="Ramesh M.A."/>
            <person name="Rehmeyer C.J."/>
            <person name="Roe B.A."/>
            <person name="Shenoy N."/>
            <person name="Stanke M."/>
            <person name="Ter-Hovhannisyan V."/>
            <person name="Tunlid A."/>
            <person name="Velagapudi R."/>
            <person name="Vision T.J."/>
            <person name="Zeng Q."/>
            <person name="Zolan M.E."/>
            <person name="Pukkila P.J."/>
        </authorList>
    </citation>
    <scope>NUCLEOTIDE SEQUENCE [LARGE SCALE GENOMIC DNA]</scope>
    <source>
        <strain evidence="3">Okayama-7 / 130 / ATCC MYA-4618 / FGSC 9003</strain>
    </source>
</reference>
<evidence type="ECO:0000313" key="3">
    <source>
        <dbReference type="Proteomes" id="UP000001861"/>
    </source>
</evidence>
<name>A8NNN5_COPC7</name>
<dbReference type="eggNOG" id="ENOG502SZ65">
    <property type="taxonomic scope" value="Eukaryota"/>
</dbReference>
<protein>
    <submittedName>
        <fullName evidence="2">Uncharacterized protein</fullName>
    </submittedName>
</protein>
<evidence type="ECO:0000256" key="1">
    <source>
        <dbReference type="SAM" id="MobiDB-lite"/>
    </source>
</evidence>
<dbReference type="OMA" id="YLEAGGC"/>
<dbReference type="KEGG" id="cci:CC1G_07304"/>
<gene>
    <name evidence="2" type="ORF">CC1G_07304</name>
</gene>
<dbReference type="GeneID" id="6011689"/>
<keyword evidence="3" id="KW-1185">Reference proteome</keyword>
<dbReference type="OrthoDB" id="3016366at2759"/>
<sequence>MIGTISKVREPTAPPWCRIWWFYPTVRGQFHKSLWKQLRSRSVLGAATTMDSPDTPDAMHPLSSEELEPGLLYAVLSYRGELASWNWAFFVPNPAQKPIGSSGTIFHVVDSADSIGEWKFEKEQKDVISSPHVVAIIRLADVGFLGSYEDIVGPDSLTPMFKTVVIPVPGTTANAEFSSRVWFLDAIGILHDCGVVQCDDGWLLERELRRCAFTAMDKFLESKGWTAYRAEHYRDHHTGTPSAGLLRHITHEHQYRINPHRPPPQSQSQTRTPRASH</sequence>
<dbReference type="STRING" id="240176.A8NNN5"/>
<feature type="region of interest" description="Disordered" evidence="1">
    <location>
        <begin position="256"/>
        <end position="277"/>
    </location>
</feature>
<dbReference type="EMBL" id="AACS02000012">
    <property type="protein sequence ID" value="EAU86646.2"/>
    <property type="molecule type" value="Genomic_DNA"/>
</dbReference>
<comment type="caution">
    <text evidence="2">The sequence shown here is derived from an EMBL/GenBank/DDBJ whole genome shotgun (WGS) entry which is preliminary data.</text>
</comment>
<dbReference type="AlphaFoldDB" id="A8NNN5"/>
<dbReference type="HOGENOM" id="CLU_1004784_0_0_1"/>